<sequence>MRKHEEHPFEDCSKVEVLCKKFDHALFAFGSTSKKRPSRLILGRLFDGALLDMQERSGHVGTGQSGSQHTHSEILIQLVFESQSLPLLQKLISIQSYSIIVLL</sequence>
<dbReference type="InterPro" id="IPR039770">
    <property type="entry name" value="Rpf2"/>
</dbReference>
<keyword evidence="6" id="KW-1185">Reference proteome</keyword>
<dbReference type="EMBL" id="CAMXCT010000380">
    <property type="protein sequence ID" value="CAI3978010.1"/>
    <property type="molecule type" value="Genomic_DNA"/>
</dbReference>
<evidence type="ECO:0000313" key="6">
    <source>
        <dbReference type="Proteomes" id="UP001152797"/>
    </source>
</evidence>
<evidence type="ECO:0000313" key="3">
    <source>
        <dbReference type="EMBL" id="CAI3978010.1"/>
    </source>
</evidence>
<evidence type="ECO:0000256" key="2">
    <source>
        <dbReference type="ARBA" id="ARBA00023242"/>
    </source>
</evidence>
<evidence type="ECO:0000313" key="4">
    <source>
        <dbReference type="EMBL" id="CAL1131385.1"/>
    </source>
</evidence>
<name>A0A9P1BSN5_9DINO</name>
<accession>A0A9P1BSN5</accession>
<dbReference type="Proteomes" id="UP001152797">
    <property type="component" value="Unassembled WGS sequence"/>
</dbReference>
<dbReference type="EMBL" id="CAMXCT020000380">
    <property type="protein sequence ID" value="CAL1131385.1"/>
    <property type="molecule type" value="Genomic_DNA"/>
</dbReference>
<keyword evidence="2" id="KW-0539">Nucleus</keyword>
<gene>
    <name evidence="3" type="ORF">C1SCF055_LOCUS6100</name>
</gene>
<dbReference type="OrthoDB" id="407658at2759"/>
<reference evidence="4" key="2">
    <citation type="submission" date="2024-04" db="EMBL/GenBank/DDBJ databases">
        <authorList>
            <person name="Chen Y."/>
            <person name="Shah S."/>
            <person name="Dougan E. K."/>
            <person name="Thang M."/>
            <person name="Chan C."/>
        </authorList>
    </citation>
    <scope>NUCLEOTIDE SEQUENCE [LARGE SCALE GENOMIC DNA]</scope>
</reference>
<comment type="caution">
    <text evidence="3">The sequence shown here is derived from an EMBL/GenBank/DDBJ whole genome shotgun (WGS) entry which is preliminary data.</text>
</comment>
<proteinExistence type="predicted"/>
<reference evidence="3" key="1">
    <citation type="submission" date="2022-10" db="EMBL/GenBank/DDBJ databases">
        <authorList>
            <person name="Chen Y."/>
            <person name="Dougan E. K."/>
            <person name="Chan C."/>
            <person name="Rhodes N."/>
            <person name="Thang M."/>
        </authorList>
    </citation>
    <scope>NUCLEOTIDE SEQUENCE</scope>
</reference>
<dbReference type="EMBL" id="CAMXCT030000380">
    <property type="protein sequence ID" value="CAL4765322.1"/>
    <property type="molecule type" value="Genomic_DNA"/>
</dbReference>
<dbReference type="AlphaFoldDB" id="A0A9P1BSN5"/>
<dbReference type="GO" id="GO:0019843">
    <property type="term" value="F:rRNA binding"/>
    <property type="evidence" value="ECO:0007669"/>
    <property type="project" value="InterPro"/>
</dbReference>
<evidence type="ECO:0000313" key="5">
    <source>
        <dbReference type="EMBL" id="CAL4765322.1"/>
    </source>
</evidence>
<dbReference type="GO" id="GO:0000463">
    <property type="term" value="P:maturation of LSU-rRNA from tricistronic rRNA transcript (SSU-rRNA, 5.8S rRNA, LSU-rRNA)"/>
    <property type="evidence" value="ECO:0007669"/>
    <property type="project" value="TreeGrafter"/>
</dbReference>
<organism evidence="3">
    <name type="scientific">Cladocopium goreaui</name>
    <dbReference type="NCBI Taxonomy" id="2562237"/>
    <lineage>
        <taxon>Eukaryota</taxon>
        <taxon>Sar</taxon>
        <taxon>Alveolata</taxon>
        <taxon>Dinophyceae</taxon>
        <taxon>Suessiales</taxon>
        <taxon>Symbiodiniaceae</taxon>
        <taxon>Cladocopium</taxon>
    </lineage>
</organism>
<protein>
    <submittedName>
        <fullName evidence="5">Ribosome production factor 2 homolog (Brix domain-containing protein 1 homolog) (Novel nucleolar protein 3) (Ribosome biogenesis protein RPF2 homolog)</fullName>
    </submittedName>
</protein>
<dbReference type="GO" id="GO:0005730">
    <property type="term" value="C:nucleolus"/>
    <property type="evidence" value="ECO:0007669"/>
    <property type="project" value="UniProtKB-SubCell"/>
</dbReference>
<comment type="subcellular location">
    <subcellularLocation>
        <location evidence="1">Nucleus</location>
        <location evidence="1">Nucleolus</location>
    </subcellularLocation>
</comment>
<dbReference type="GO" id="GO:0000027">
    <property type="term" value="P:ribosomal large subunit assembly"/>
    <property type="evidence" value="ECO:0007669"/>
    <property type="project" value="InterPro"/>
</dbReference>
<evidence type="ECO:0000256" key="1">
    <source>
        <dbReference type="ARBA" id="ARBA00004604"/>
    </source>
</evidence>
<dbReference type="PANTHER" id="PTHR12728:SF0">
    <property type="entry name" value="RIBOSOME PRODUCTION FACTOR 2 HOMOLOG"/>
    <property type="match status" value="1"/>
</dbReference>
<dbReference type="PANTHER" id="PTHR12728">
    <property type="entry name" value="BRIX DOMAIN CONTAINING PROTEIN"/>
    <property type="match status" value="1"/>
</dbReference>